<accession>A0A7C9BDQ0</accession>
<evidence type="ECO:0000256" key="4">
    <source>
        <dbReference type="ARBA" id="ARBA00023284"/>
    </source>
</evidence>
<dbReference type="GO" id="GO:0030313">
    <property type="term" value="C:cell envelope"/>
    <property type="evidence" value="ECO:0007669"/>
    <property type="project" value="UniProtKB-SubCell"/>
</dbReference>
<evidence type="ECO:0000256" key="5">
    <source>
        <dbReference type="SAM" id="SignalP"/>
    </source>
</evidence>
<dbReference type="Pfam" id="PF00578">
    <property type="entry name" value="AhpC-TSA"/>
    <property type="match status" value="1"/>
</dbReference>
<proteinExistence type="predicted"/>
<gene>
    <name evidence="7" type="ORF">GBK04_07575</name>
</gene>
<dbReference type="InterPro" id="IPR036249">
    <property type="entry name" value="Thioredoxin-like_sf"/>
</dbReference>
<dbReference type="GO" id="GO:0016491">
    <property type="term" value="F:oxidoreductase activity"/>
    <property type="evidence" value="ECO:0007669"/>
    <property type="project" value="InterPro"/>
</dbReference>
<keyword evidence="8" id="KW-1185">Reference proteome</keyword>
<dbReference type="AlphaFoldDB" id="A0A7C9BDQ0"/>
<protein>
    <submittedName>
        <fullName evidence="7">Redoxin domain-containing protein</fullName>
    </submittedName>
</protein>
<dbReference type="PROSITE" id="PS51352">
    <property type="entry name" value="THIOREDOXIN_2"/>
    <property type="match status" value="1"/>
</dbReference>
<keyword evidence="4" id="KW-0676">Redox-active center</keyword>
<dbReference type="PROSITE" id="PS00194">
    <property type="entry name" value="THIOREDOXIN_1"/>
    <property type="match status" value="1"/>
</dbReference>
<evidence type="ECO:0000256" key="3">
    <source>
        <dbReference type="ARBA" id="ARBA00023157"/>
    </source>
</evidence>
<evidence type="ECO:0000259" key="6">
    <source>
        <dbReference type="PROSITE" id="PS51352"/>
    </source>
</evidence>
<feature type="chain" id="PRO_5028906176" evidence="5">
    <location>
        <begin position="26"/>
        <end position="374"/>
    </location>
</feature>
<evidence type="ECO:0000313" key="8">
    <source>
        <dbReference type="Proteomes" id="UP000479293"/>
    </source>
</evidence>
<dbReference type="RefSeq" id="WP_152758301.1">
    <property type="nucleotide sequence ID" value="NZ_WHLY01000002.1"/>
</dbReference>
<keyword evidence="2" id="KW-0201">Cytochrome c-type biogenesis</keyword>
<evidence type="ECO:0000313" key="7">
    <source>
        <dbReference type="EMBL" id="MPR33220.1"/>
    </source>
</evidence>
<dbReference type="PANTHER" id="PTHR42852:SF6">
    <property type="entry name" value="THIOL:DISULFIDE INTERCHANGE PROTEIN DSBE"/>
    <property type="match status" value="1"/>
</dbReference>
<dbReference type="InterPro" id="IPR000866">
    <property type="entry name" value="AhpC/TSA"/>
</dbReference>
<keyword evidence="3" id="KW-1015">Disulfide bond</keyword>
<feature type="signal peptide" evidence="5">
    <location>
        <begin position="1"/>
        <end position="25"/>
    </location>
</feature>
<reference evidence="7 8" key="1">
    <citation type="submission" date="2019-10" db="EMBL/GenBank/DDBJ databases">
        <title>Draft Genome Sequence of Cytophagaceae sp. SJW1-29.</title>
        <authorList>
            <person name="Choi A."/>
        </authorList>
    </citation>
    <scope>NUCLEOTIDE SEQUENCE [LARGE SCALE GENOMIC DNA]</scope>
    <source>
        <strain evidence="7 8">SJW1-29</strain>
    </source>
</reference>
<dbReference type="PANTHER" id="PTHR42852">
    <property type="entry name" value="THIOL:DISULFIDE INTERCHANGE PROTEIN DSBE"/>
    <property type="match status" value="1"/>
</dbReference>
<dbReference type="Gene3D" id="3.40.30.10">
    <property type="entry name" value="Glutaredoxin"/>
    <property type="match status" value="1"/>
</dbReference>
<keyword evidence="5" id="KW-0732">Signal</keyword>
<dbReference type="Proteomes" id="UP000479293">
    <property type="component" value="Unassembled WGS sequence"/>
</dbReference>
<evidence type="ECO:0000256" key="2">
    <source>
        <dbReference type="ARBA" id="ARBA00022748"/>
    </source>
</evidence>
<dbReference type="CDD" id="cd02966">
    <property type="entry name" value="TlpA_like_family"/>
    <property type="match status" value="1"/>
</dbReference>
<comment type="subcellular location">
    <subcellularLocation>
        <location evidence="1">Cell envelope</location>
    </subcellularLocation>
</comment>
<organism evidence="7 8">
    <name type="scientific">Salmonirosea aquatica</name>
    <dbReference type="NCBI Taxonomy" id="2654236"/>
    <lineage>
        <taxon>Bacteria</taxon>
        <taxon>Pseudomonadati</taxon>
        <taxon>Bacteroidota</taxon>
        <taxon>Cytophagia</taxon>
        <taxon>Cytophagales</taxon>
        <taxon>Spirosomataceae</taxon>
        <taxon>Salmonirosea</taxon>
    </lineage>
</organism>
<evidence type="ECO:0000256" key="1">
    <source>
        <dbReference type="ARBA" id="ARBA00004196"/>
    </source>
</evidence>
<comment type="caution">
    <text evidence="7">The sequence shown here is derived from an EMBL/GenBank/DDBJ whole genome shotgun (WGS) entry which is preliminary data.</text>
</comment>
<dbReference type="InterPro" id="IPR013766">
    <property type="entry name" value="Thioredoxin_domain"/>
</dbReference>
<dbReference type="SUPFAM" id="SSF52833">
    <property type="entry name" value="Thioredoxin-like"/>
    <property type="match status" value="1"/>
</dbReference>
<dbReference type="EMBL" id="WHLY01000002">
    <property type="protein sequence ID" value="MPR33220.1"/>
    <property type="molecule type" value="Genomic_DNA"/>
</dbReference>
<feature type="domain" description="Thioredoxin" evidence="6">
    <location>
        <begin position="237"/>
        <end position="374"/>
    </location>
</feature>
<dbReference type="GO" id="GO:0017004">
    <property type="term" value="P:cytochrome complex assembly"/>
    <property type="evidence" value="ECO:0007669"/>
    <property type="project" value="UniProtKB-KW"/>
</dbReference>
<name>A0A7C9BDQ0_9BACT</name>
<dbReference type="InterPro" id="IPR017937">
    <property type="entry name" value="Thioredoxin_CS"/>
</dbReference>
<sequence>MKLKKIGSIVWAVLLATLLCHGTYAQKTFSVTIEISPLLVKEKLKVSYDTRIEEVEVKPVFKGNRIIISGAYYSRYASLEIEYPSKQGGWHEANFFLTDAPATISFLGASSDKDPLGKFKAKYAYTHESMGRGELIKYTATEQKDAITFLEAHKDEMNDSLLTLAREKFDRWEDKNIEFITLNPELYYNFWFFRTGIVYDYKIGSDSLFTLFALFPDSLKNSREGERVVEILRSSKLKKGQLIPDFTIEDTTGRTFSLSDYRGKYVLLDFWASWCGPCVAEMSTIMEVRKNFPEEKLAMVFISSDDDTSAFQGAVKKYDIQGKHAFLTQKMMRQYSIQAIPVLYVIDPEGQVIYSLYEEQDNLKSLNKVLADRL</sequence>
<dbReference type="GO" id="GO:0016209">
    <property type="term" value="F:antioxidant activity"/>
    <property type="evidence" value="ECO:0007669"/>
    <property type="project" value="InterPro"/>
</dbReference>
<dbReference type="InterPro" id="IPR050553">
    <property type="entry name" value="Thioredoxin_ResA/DsbE_sf"/>
</dbReference>